<evidence type="ECO:0000313" key="6">
    <source>
        <dbReference type="Proteomes" id="UP000310685"/>
    </source>
</evidence>
<name>A0A4T0MDB5_9BASI</name>
<comment type="caution">
    <text evidence="3">The sequence shown here is derived from an EMBL/GenBank/DDBJ whole genome shotgun (WGS) entry which is preliminary data.</text>
</comment>
<feature type="binding site" evidence="1">
    <location>
        <position position="248"/>
    </location>
    <ligand>
        <name>2-oxoglutarate</name>
        <dbReference type="ChEBI" id="CHEBI:16810"/>
    </ligand>
</feature>
<dbReference type="GO" id="GO:0008198">
    <property type="term" value="F:ferrous iron binding"/>
    <property type="evidence" value="ECO:0007669"/>
    <property type="project" value="TreeGrafter"/>
</dbReference>
<evidence type="ECO:0000313" key="5">
    <source>
        <dbReference type="Proteomes" id="UP000307169"/>
    </source>
</evidence>
<dbReference type="Pfam" id="PF13532">
    <property type="entry name" value="2OG-FeII_Oxy_2"/>
    <property type="match status" value="1"/>
</dbReference>
<dbReference type="EMBL" id="SPRH01000034">
    <property type="protein sequence ID" value="TIB98894.1"/>
    <property type="molecule type" value="Genomic_DNA"/>
</dbReference>
<feature type="binding site" evidence="1">
    <location>
        <position position="169"/>
    </location>
    <ligand>
        <name>2-oxoglutarate</name>
        <dbReference type="ChEBI" id="CHEBI:16810"/>
    </ligand>
</feature>
<dbReference type="EMBL" id="SPRC01000010">
    <property type="protein sequence ID" value="TIB81111.1"/>
    <property type="molecule type" value="Genomic_DNA"/>
</dbReference>
<feature type="binding site" evidence="1">
    <location>
        <position position="264"/>
    </location>
    <ligand>
        <name>2-oxoglutarate</name>
        <dbReference type="ChEBI" id="CHEBI:16810"/>
    </ligand>
</feature>
<feature type="domain" description="Fe2OG dioxygenase" evidence="2">
    <location>
        <begin position="162"/>
        <end position="269"/>
    </location>
</feature>
<proteinExistence type="predicted"/>
<feature type="binding site" evidence="1">
    <location>
        <position position="171"/>
    </location>
    <ligand>
        <name>2-oxoglutarate</name>
        <dbReference type="ChEBI" id="CHEBI:16810"/>
    </ligand>
</feature>
<evidence type="ECO:0000259" key="2">
    <source>
        <dbReference type="PROSITE" id="PS51471"/>
    </source>
</evidence>
<dbReference type="Proteomes" id="UP000307169">
    <property type="component" value="Unassembled WGS sequence"/>
</dbReference>
<organism evidence="3 6">
    <name type="scientific">Wallemia mellicola</name>
    <dbReference type="NCBI Taxonomy" id="1708541"/>
    <lineage>
        <taxon>Eukaryota</taxon>
        <taxon>Fungi</taxon>
        <taxon>Dikarya</taxon>
        <taxon>Basidiomycota</taxon>
        <taxon>Wallemiomycotina</taxon>
        <taxon>Wallemiomycetes</taxon>
        <taxon>Wallemiales</taxon>
        <taxon>Wallemiaceae</taxon>
        <taxon>Wallemia</taxon>
    </lineage>
</organism>
<evidence type="ECO:0000313" key="3">
    <source>
        <dbReference type="EMBL" id="TIB81111.1"/>
    </source>
</evidence>
<dbReference type="GO" id="GO:0051747">
    <property type="term" value="F:cytosine C-5 DNA demethylase activity"/>
    <property type="evidence" value="ECO:0007669"/>
    <property type="project" value="TreeGrafter"/>
</dbReference>
<dbReference type="PROSITE" id="PS51471">
    <property type="entry name" value="FE2OG_OXY"/>
    <property type="match status" value="1"/>
</dbReference>
<dbReference type="InterPro" id="IPR037151">
    <property type="entry name" value="AlkB-like_sf"/>
</dbReference>
<dbReference type="Proteomes" id="UP000310685">
    <property type="component" value="Unassembled WGS sequence"/>
</dbReference>
<feature type="binding site" evidence="1">
    <location>
        <position position="260"/>
    </location>
    <ligand>
        <name>2-oxoglutarate</name>
        <dbReference type="ChEBI" id="CHEBI:16810"/>
    </ligand>
</feature>
<evidence type="ECO:0000256" key="1">
    <source>
        <dbReference type="PIRSR" id="PIRSR632852-1"/>
    </source>
</evidence>
<dbReference type="PANTHER" id="PTHR31573:SF1">
    <property type="entry name" value="DNA OXIDATIVE DEMETHYLASE ALKBH2"/>
    <property type="match status" value="1"/>
</dbReference>
<feature type="binding site" evidence="1">
    <location>
        <position position="266"/>
    </location>
    <ligand>
        <name>2-oxoglutarate</name>
        <dbReference type="ChEBI" id="CHEBI:16810"/>
    </ligand>
</feature>
<dbReference type="InterPro" id="IPR027450">
    <property type="entry name" value="AlkB-like"/>
</dbReference>
<protein>
    <recommendedName>
        <fullName evidence="2">Fe2OG dioxygenase domain-containing protein</fullName>
    </recommendedName>
</protein>
<dbReference type="GO" id="GO:0035516">
    <property type="term" value="F:broad specificity oxidative DNA demethylase activity"/>
    <property type="evidence" value="ECO:0007669"/>
    <property type="project" value="TreeGrafter"/>
</dbReference>
<dbReference type="InterPro" id="IPR032852">
    <property type="entry name" value="ALKBH2"/>
</dbReference>
<dbReference type="GO" id="GO:0006307">
    <property type="term" value="P:DNA alkylation repair"/>
    <property type="evidence" value="ECO:0007669"/>
    <property type="project" value="TreeGrafter"/>
</dbReference>
<dbReference type="InterPro" id="IPR005123">
    <property type="entry name" value="Oxoglu/Fe-dep_dioxygenase_dom"/>
</dbReference>
<dbReference type="AlphaFoldDB" id="A0A4T0MDB5"/>
<feature type="binding site" evidence="1">
    <location>
        <position position="181"/>
    </location>
    <ligand>
        <name>2-oxoglutarate</name>
        <dbReference type="ChEBI" id="CHEBI:16810"/>
    </ligand>
</feature>
<accession>A0A4T0MDB5</accession>
<dbReference type="PANTHER" id="PTHR31573">
    <property type="entry name" value="ALPHA-KETOGLUTARATE-DEPENDENT DIOXYGENASE ALKB HOMOLOG 2"/>
    <property type="match status" value="1"/>
</dbReference>
<dbReference type="Gene3D" id="2.60.120.590">
    <property type="entry name" value="Alpha-ketoglutarate-dependent dioxygenase AlkB-like"/>
    <property type="match status" value="1"/>
</dbReference>
<evidence type="ECO:0000313" key="4">
    <source>
        <dbReference type="EMBL" id="TIB98894.1"/>
    </source>
</evidence>
<reference evidence="5 6" key="1">
    <citation type="submission" date="2019-03" db="EMBL/GenBank/DDBJ databases">
        <title>Sequencing 25 genomes of Wallemia mellicola.</title>
        <authorList>
            <person name="Gostincar C."/>
        </authorList>
    </citation>
    <scope>NUCLEOTIDE SEQUENCE [LARGE SCALE GENOMIC DNA]</scope>
    <source>
        <strain evidence="4 5">EXF-1262</strain>
        <strain evidence="3 6">EXF-6152</strain>
    </source>
</reference>
<dbReference type="SUPFAM" id="SSF51197">
    <property type="entry name" value="Clavaminate synthase-like"/>
    <property type="match status" value="1"/>
</dbReference>
<sequence length="270" mass="31341">MKREAEQKELIDTKKPKRDLLLEEITKPAFVDNYKLEDMRGGDFFYMNEFLKQNEANELYNQALELECKSKTTYAVQTRTNSFITVYRPTLKIYGKDVIQSRQVAVYAIEEKRAHLKYSNHDAKVNHPFPQLVNQIAGRLKEVSEFVSYQWDSYLYPTAGVDFTHCMLNYYQDGSVYIGKHNDNFNNQVIATVSLGAERTIHLSPQTTKAALKVYPETDVPGREKSTLKLTNGSLFVMQGSTQRYWKHEIKKEPKVKTGRISLTYRQIVD</sequence>
<gene>
    <name evidence="4" type="ORF">E3Q17_02841</name>
    <name evidence="3" type="ORF">E3Q22_01341</name>
</gene>